<gene>
    <name evidence="1" type="ORF">CICLE_v10017314mg</name>
</gene>
<dbReference type="Gramene" id="ESR59442">
    <property type="protein sequence ID" value="ESR59442"/>
    <property type="gene ID" value="CICLE_v10017314mg"/>
</dbReference>
<accession>V4U0N3</accession>
<keyword evidence="2" id="KW-1185">Reference proteome</keyword>
<dbReference type="AlphaFoldDB" id="V4U0N3"/>
<reference evidence="1 2" key="1">
    <citation type="submission" date="2013-10" db="EMBL/GenBank/DDBJ databases">
        <authorList>
            <consortium name="International Citrus Genome Consortium"/>
            <person name="Jenkins J."/>
            <person name="Schmutz J."/>
            <person name="Prochnik S."/>
            <person name="Rokhsar D."/>
            <person name="Gmitter F."/>
            <person name="Ollitrault P."/>
            <person name="Machado M."/>
            <person name="Talon M."/>
            <person name="Wincker P."/>
            <person name="Jaillon O."/>
            <person name="Morgante M."/>
        </authorList>
    </citation>
    <scope>NUCLEOTIDE SEQUENCE</scope>
    <source>
        <strain evidence="2">cv. Clemenules</strain>
    </source>
</reference>
<evidence type="ECO:0000313" key="2">
    <source>
        <dbReference type="Proteomes" id="UP000030687"/>
    </source>
</evidence>
<protein>
    <submittedName>
        <fullName evidence="1">Uncharacterized protein</fullName>
    </submittedName>
</protein>
<dbReference type="InParanoid" id="V4U0N3"/>
<dbReference type="EMBL" id="KI536312">
    <property type="protein sequence ID" value="ESR59442.1"/>
    <property type="molecule type" value="Genomic_DNA"/>
</dbReference>
<dbReference type="KEGG" id="cic:CICLE_v10017314mg"/>
<evidence type="ECO:0000313" key="1">
    <source>
        <dbReference type="EMBL" id="ESR59442.1"/>
    </source>
</evidence>
<sequence length="90" mass="10643">MKRRYLQSNGRLEFNEHHCTWTPPNSTELMFQRRSYSHVFRKQTPTTRTKLNRTPRHFAGYIATSDNIFVECIGSLAGNIWLQLNVVFLI</sequence>
<organism evidence="1 2">
    <name type="scientific">Citrus clementina</name>
    <name type="common">Clementine</name>
    <name type="synonym">Citrus deliciosa x Citrus sinensis</name>
    <dbReference type="NCBI Taxonomy" id="85681"/>
    <lineage>
        <taxon>Eukaryota</taxon>
        <taxon>Viridiplantae</taxon>
        <taxon>Streptophyta</taxon>
        <taxon>Embryophyta</taxon>
        <taxon>Tracheophyta</taxon>
        <taxon>Spermatophyta</taxon>
        <taxon>Magnoliopsida</taxon>
        <taxon>eudicotyledons</taxon>
        <taxon>Gunneridae</taxon>
        <taxon>Pentapetalae</taxon>
        <taxon>rosids</taxon>
        <taxon>malvids</taxon>
        <taxon>Sapindales</taxon>
        <taxon>Rutaceae</taxon>
        <taxon>Aurantioideae</taxon>
        <taxon>Citrus</taxon>
    </lineage>
</organism>
<dbReference type="Proteomes" id="UP000030687">
    <property type="component" value="Unassembled WGS sequence"/>
</dbReference>
<proteinExistence type="predicted"/>
<name>V4U0N3_CITCL</name>